<dbReference type="InterPro" id="IPR052021">
    <property type="entry name" value="Type-I_RS_S_subunit"/>
</dbReference>
<keyword evidence="2" id="KW-0680">Restriction system</keyword>
<evidence type="ECO:0000259" key="4">
    <source>
        <dbReference type="Pfam" id="PF01420"/>
    </source>
</evidence>
<dbReference type="SUPFAM" id="SSF116734">
    <property type="entry name" value="DNA methylase specificity domain"/>
    <property type="match status" value="1"/>
</dbReference>
<dbReference type="InterPro" id="IPR044946">
    <property type="entry name" value="Restrct_endonuc_typeI_TRD_sf"/>
</dbReference>
<dbReference type="Pfam" id="PF01420">
    <property type="entry name" value="Methylase_S"/>
    <property type="match status" value="1"/>
</dbReference>
<dbReference type="HOGENOM" id="CLU_021095_7_0_9"/>
<dbReference type="InterPro" id="IPR000055">
    <property type="entry name" value="Restrct_endonuc_typeI_TRD"/>
</dbReference>
<evidence type="ECO:0000313" key="5">
    <source>
        <dbReference type="EMBL" id="BAL83707.1"/>
    </source>
</evidence>
<dbReference type="AlphaFoldDB" id="I0GSH0"/>
<name>I0GSH0_SELRL</name>
<comment type="similarity">
    <text evidence="1">Belongs to the type-I restriction system S methylase family.</text>
</comment>
<sequence length="202" mass="22900">MTNPMKWPIKRFKDICTVGSSKRVYQSEQTSAGVPFLRVSDLISKIVFNTETCDLYISEQQFNEFEQQGLVPHAGDILVTARGTLGQCYIIKPKDKFYFQDGMISWVHTSEAEINPVYVSYLFDSQGIRQQIDKVVSGTTVAYLSIAQLSNFDILLPAIELQNQFADFVAFTDKSKLVTEISIAVLKASKILFSHQILDKRR</sequence>
<dbReference type="Proteomes" id="UP000007887">
    <property type="component" value="Chromosome"/>
</dbReference>
<dbReference type="eggNOG" id="COG0732">
    <property type="taxonomic scope" value="Bacteria"/>
</dbReference>
<dbReference type="PANTHER" id="PTHR30408:SF12">
    <property type="entry name" value="TYPE I RESTRICTION ENZYME MJAVIII SPECIFICITY SUBUNIT"/>
    <property type="match status" value="1"/>
</dbReference>
<evidence type="ECO:0000313" key="6">
    <source>
        <dbReference type="Proteomes" id="UP000007887"/>
    </source>
</evidence>
<dbReference type="REBASE" id="45902">
    <property type="entry name" value="S1.Sru6421ORF20030P"/>
</dbReference>
<organism evidence="5 6">
    <name type="scientific">Selenomonas ruminantium subsp. lactilytica (strain NBRC 103574 / TAM6421)</name>
    <dbReference type="NCBI Taxonomy" id="927704"/>
    <lineage>
        <taxon>Bacteria</taxon>
        <taxon>Bacillati</taxon>
        <taxon>Bacillota</taxon>
        <taxon>Negativicutes</taxon>
        <taxon>Selenomonadales</taxon>
        <taxon>Selenomonadaceae</taxon>
        <taxon>Selenomonas</taxon>
    </lineage>
</organism>
<evidence type="ECO:0000256" key="3">
    <source>
        <dbReference type="ARBA" id="ARBA00023125"/>
    </source>
</evidence>
<dbReference type="GO" id="GO:0009307">
    <property type="term" value="P:DNA restriction-modification system"/>
    <property type="evidence" value="ECO:0007669"/>
    <property type="project" value="UniProtKB-KW"/>
</dbReference>
<evidence type="ECO:0000256" key="2">
    <source>
        <dbReference type="ARBA" id="ARBA00022747"/>
    </source>
</evidence>
<protein>
    <submittedName>
        <fullName evidence="5">Putative type I restriction-modification system S subunit</fullName>
    </submittedName>
</protein>
<gene>
    <name evidence="5" type="ordered locus">SELR_19990</name>
</gene>
<dbReference type="PANTHER" id="PTHR30408">
    <property type="entry name" value="TYPE-1 RESTRICTION ENZYME ECOKI SPECIFICITY PROTEIN"/>
    <property type="match status" value="1"/>
</dbReference>
<feature type="domain" description="Type I restriction modification DNA specificity" evidence="4">
    <location>
        <begin position="5"/>
        <end position="175"/>
    </location>
</feature>
<dbReference type="GO" id="GO:0003677">
    <property type="term" value="F:DNA binding"/>
    <property type="evidence" value="ECO:0007669"/>
    <property type="project" value="UniProtKB-KW"/>
</dbReference>
<dbReference type="KEGG" id="sri:SELR_19990"/>
<dbReference type="Gene3D" id="3.90.220.20">
    <property type="entry name" value="DNA methylase specificity domains"/>
    <property type="match status" value="1"/>
</dbReference>
<proteinExistence type="inferred from homology"/>
<keyword evidence="3" id="KW-0238">DNA-binding</keyword>
<evidence type="ECO:0000256" key="1">
    <source>
        <dbReference type="ARBA" id="ARBA00010923"/>
    </source>
</evidence>
<accession>I0GSH0</accession>
<dbReference type="PATRIC" id="fig|927704.6.peg.2073"/>
<reference evidence="5 6" key="1">
    <citation type="submission" date="2011-10" db="EMBL/GenBank/DDBJ databases">
        <title>Whole genome sequence of Selenomonas ruminantium subsp. lactilytica TAM6421.</title>
        <authorList>
            <person name="Oguchi A."/>
            <person name="Ankai A."/>
            <person name="Kaneko J."/>
            <person name="Yamada-Narita S."/>
            <person name="Fukui S."/>
            <person name="Takahashi M."/>
            <person name="Onodera T."/>
            <person name="Kojima S."/>
            <person name="Fushimi T."/>
            <person name="Abe N."/>
            <person name="Kamio Y."/>
            <person name="Yamazaki S."/>
            <person name="Fujita N."/>
        </authorList>
    </citation>
    <scope>NUCLEOTIDE SEQUENCE [LARGE SCALE GENOMIC DNA]</scope>
    <source>
        <strain evidence="6">NBRC 103574 / TAM6421</strain>
    </source>
</reference>
<dbReference type="EMBL" id="AP012292">
    <property type="protein sequence ID" value="BAL83707.1"/>
    <property type="molecule type" value="Genomic_DNA"/>
</dbReference>